<evidence type="ECO:0000259" key="3">
    <source>
        <dbReference type="SMART" id="SM00822"/>
    </source>
</evidence>
<evidence type="ECO:0000313" key="4">
    <source>
        <dbReference type="EMBL" id="GGP84511.1"/>
    </source>
</evidence>
<comment type="similarity">
    <text evidence="1">Belongs to the short-chain dehydrogenases/reductases (SDR) family.</text>
</comment>
<evidence type="ECO:0000256" key="2">
    <source>
        <dbReference type="ARBA" id="ARBA00023002"/>
    </source>
</evidence>
<keyword evidence="2" id="KW-0560">Oxidoreductase</keyword>
<dbReference type="PROSITE" id="PS00061">
    <property type="entry name" value="ADH_SHORT"/>
    <property type="match status" value="1"/>
</dbReference>
<dbReference type="EMBL" id="BMRG01000026">
    <property type="protein sequence ID" value="GGP84511.1"/>
    <property type="molecule type" value="Genomic_DNA"/>
</dbReference>
<comment type="caution">
    <text evidence="4">The sequence shown here is derived from an EMBL/GenBank/DDBJ whole genome shotgun (WGS) entry which is preliminary data.</text>
</comment>
<proteinExistence type="inferred from homology"/>
<dbReference type="InterPro" id="IPR020904">
    <property type="entry name" value="Sc_DH/Rdtase_CS"/>
</dbReference>
<dbReference type="Proteomes" id="UP000639606">
    <property type="component" value="Unassembled WGS sequence"/>
</dbReference>
<dbReference type="PRINTS" id="PR00081">
    <property type="entry name" value="GDHRDH"/>
</dbReference>
<dbReference type="PANTHER" id="PTHR43639">
    <property type="entry name" value="OXIDOREDUCTASE, SHORT-CHAIN DEHYDROGENASE/REDUCTASE FAMILY (AFU_ORTHOLOGUE AFUA_5G02870)"/>
    <property type="match status" value="1"/>
</dbReference>
<accession>A0A918AUA3</accession>
<dbReference type="InterPro" id="IPR036291">
    <property type="entry name" value="NAD(P)-bd_dom_sf"/>
</dbReference>
<dbReference type="Gene3D" id="3.40.50.720">
    <property type="entry name" value="NAD(P)-binding Rossmann-like Domain"/>
    <property type="match status" value="1"/>
</dbReference>
<dbReference type="InterPro" id="IPR057326">
    <property type="entry name" value="KR_dom"/>
</dbReference>
<sequence length="260" mass="26869">MKSVFRRISGSPRDKVIHMDIGNRVAFVTGGSRGIGAAVAVRLARAGAEIALTYRDNADDVVERIKGIGRRVVAIKADSGDAEAVAAAVEEAAGVLGRLDVVVNNAAEFPVGPLEAFSVDEFDRTFAVNVRAAFVAAKAALPHLGEGGRIISVGSNLAERAVFPGFSLYTASKTALVGFTKGLGRELGPKGITVNLVHPGPTDTDLNPADGPNAEHIRGITAVGRYGRPEEVAEAVAYLASPEAAWVTGAVLNVDGGFTA</sequence>
<reference evidence="4" key="2">
    <citation type="submission" date="2020-09" db="EMBL/GenBank/DDBJ databases">
        <authorList>
            <person name="Sun Q."/>
            <person name="Ohkuma M."/>
        </authorList>
    </citation>
    <scope>NUCLEOTIDE SEQUENCE</scope>
    <source>
        <strain evidence="4">JCM 3313</strain>
    </source>
</reference>
<dbReference type="Pfam" id="PF13561">
    <property type="entry name" value="adh_short_C2"/>
    <property type="match status" value="1"/>
</dbReference>
<reference evidence="4" key="1">
    <citation type="journal article" date="2014" name="Int. J. Syst. Evol. Microbiol.">
        <title>Complete genome sequence of Corynebacterium casei LMG S-19264T (=DSM 44701T), isolated from a smear-ripened cheese.</title>
        <authorList>
            <consortium name="US DOE Joint Genome Institute (JGI-PGF)"/>
            <person name="Walter F."/>
            <person name="Albersmeier A."/>
            <person name="Kalinowski J."/>
            <person name="Ruckert C."/>
        </authorList>
    </citation>
    <scope>NUCLEOTIDE SEQUENCE</scope>
    <source>
        <strain evidence="4">JCM 3313</strain>
    </source>
</reference>
<dbReference type="SMART" id="SM00822">
    <property type="entry name" value="PKS_KR"/>
    <property type="match status" value="1"/>
</dbReference>
<feature type="domain" description="Ketoreductase" evidence="3">
    <location>
        <begin position="24"/>
        <end position="220"/>
    </location>
</feature>
<dbReference type="GO" id="GO:0016491">
    <property type="term" value="F:oxidoreductase activity"/>
    <property type="evidence" value="ECO:0007669"/>
    <property type="project" value="UniProtKB-KW"/>
</dbReference>
<keyword evidence="5" id="KW-1185">Reference proteome</keyword>
<dbReference type="PRINTS" id="PR00080">
    <property type="entry name" value="SDRFAMILY"/>
</dbReference>
<dbReference type="PANTHER" id="PTHR43639:SF1">
    <property type="entry name" value="SHORT-CHAIN DEHYDROGENASE_REDUCTASE FAMILY PROTEIN"/>
    <property type="match status" value="1"/>
</dbReference>
<dbReference type="SUPFAM" id="SSF51735">
    <property type="entry name" value="NAD(P)-binding Rossmann-fold domains"/>
    <property type="match status" value="1"/>
</dbReference>
<dbReference type="FunFam" id="3.40.50.720:FF:000084">
    <property type="entry name" value="Short-chain dehydrogenase reductase"/>
    <property type="match status" value="1"/>
</dbReference>
<gene>
    <name evidence="4" type="primary">fabG</name>
    <name evidence="4" type="ORF">GCM10010185_67970</name>
</gene>
<name>A0A918AUA3_9PSEU</name>
<protein>
    <submittedName>
        <fullName evidence="4">3-oxoacyl-ACP reductase</fullName>
    </submittedName>
</protein>
<dbReference type="InterPro" id="IPR002347">
    <property type="entry name" value="SDR_fam"/>
</dbReference>
<organism evidence="4 5">
    <name type="scientific">Saccharothrix coeruleofusca</name>
    <dbReference type="NCBI Taxonomy" id="33919"/>
    <lineage>
        <taxon>Bacteria</taxon>
        <taxon>Bacillati</taxon>
        <taxon>Actinomycetota</taxon>
        <taxon>Actinomycetes</taxon>
        <taxon>Pseudonocardiales</taxon>
        <taxon>Pseudonocardiaceae</taxon>
        <taxon>Saccharothrix</taxon>
    </lineage>
</organism>
<evidence type="ECO:0000256" key="1">
    <source>
        <dbReference type="ARBA" id="ARBA00006484"/>
    </source>
</evidence>
<dbReference type="AlphaFoldDB" id="A0A918AUA3"/>
<evidence type="ECO:0000313" key="5">
    <source>
        <dbReference type="Proteomes" id="UP000639606"/>
    </source>
</evidence>